<evidence type="ECO:0000256" key="6">
    <source>
        <dbReference type="ARBA" id="ARBA00022806"/>
    </source>
</evidence>
<feature type="domain" description="Helicase C-terminal" evidence="14">
    <location>
        <begin position="352"/>
        <end position="496"/>
    </location>
</feature>
<dbReference type="EMBL" id="CAKM01000202">
    <property type="protein sequence ID" value="CCJ29627.1"/>
    <property type="molecule type" value="Genomic_DNA"/>
</dbReference>
<dbReference type="Pfam" id="PF00270">
    <property type="entry name" value="DEAD"/>
    <property type="match status" value="1"/>
</dbReference>
<feature type="domain" description="Helicase ATP-binding" evidence="13">
    <location>
        <begin position="188"/>
        <end position="305"/>
    </location>
</feature>
<keyword evidence="6 12" id="KW-0347">Helicase</keyword>
<organism evidence="17">
    <name type="scientific">Pneumocystis jirovecii</name>
    <name type="common">Human pneumocystis pneumonia agent</name>
    <dbReference type="NCBI Taxonomy" id="42068"/>
    <lineage>
        <taxon>Eukaryota</taxon>
        <taxon>Fungi</taxon>
        <taxon>Dikarya</taxon>
        <taxon>Ascomycota</taxon>
        <taxon>Taphrinomycotina</taxon>
        <taxon>Pneumocystomycetes</taxon>
        <taxon>Pneumocystaceae</taxon>
        <taxon>Pneumocystis</taxon>
    </lineage>
</organism>
<reference evidence="16 17" key="1">
    <citation type="journal article" date="2012" name="MBio">
        <title>De novo assembly of the Pneumocystis jirovecii genome from a single bronchoalveolar lavage fluid specimen from a patient.</title>
        <authorList>
            <person name="Cisse O.H."/>
            <person name="Pagni M."/>
            <person name="Hauser P.M."/>
        </authorList>
    </citation>
    <scope>NUCLEOTIDE SEQUENCE [LARGE SCALE GENOMIC DNA]</scope>
    <source>
        <strain evidence="16 17">SE8</strain>
    </source>
</reference>
<dbReference type="PROSITE" id="PS00039">
    <property type="entry name" value="DEAD_ATP_HELICASE"/>
    <property type="match status" value="1"/>
</dbReference>
<dbReference type="GO" id="GO:0016787">
    <property type="term" value="F:hydrolase activity"/>
    <property type="evidence" value="ECO:0007669"/>
    <property type="project" value="UniProtKB-KW"/>
</dbReference>
<dbReference type="InterPro" id="IPR014001">
    <property type="entry name" value="Helicase_ATP-bd"/>
</dbReference>
<dbReference type="PANTHER" id="PTHR47959:SF1">
    <property type="entry name" value="ATP-DEPENDENT RNA HELICASE DBPA"/>
    <property type="match status" value="1"/>
</dbReference>
<dbReference type="InterPro" id="IPR014014">
    <property type="entry name" value="RNA_helicase_DEAD_Q_motif"/>
</dbReference>
<evidence type="ECO:0000256" key="1">
    <source>
        <dbReference type="ARBA" id="ARBA00004123"/>
    </source>
</evidence>
<evidence type="ECO:0000256" key="10">
    <source>
        <dbReference type="ARBA" id="ARBA00047984"/>
    </source>
</evidence>
<dbReference type="InterPro" id="IPR000629">
    <property type="entry name" value="RNA-helicase_DEAD-box_CS"/>
</dbReference>
<evidence type="ECO:0000256" key="5">
    <source>
        <dbReference type="ARBA" id="ARBA00022801"/>
    </source>
</evidence>
<evidence type="ECO:0000313" key="17">
    <source>
        <dbReference type="Proteomes" id="UP000010422"/>
    </source>
</evidence>
<dbReference type="InterPro" id="IPR050079">
    <property type="entry name" value="DEAD_box_RNA_helicase"/>
</dbReference>
<evidence type="ECO:0000256" key="4">
    <source>
        <dbReference type="ARBA" id="ARBA00022741"/>
    </source>
</evidence>
<evidence type="ECO:0000259" key="14">
    <source>
        <dbReference type="PROSITE" id="PS51194"/>
    </source>
</evidence>
<comment type="similarity">
    <text evidence="12">Belongs to the DEAD box helicase family.</text>
</comment>
<evidence type="ECO:0000256" key="12">
    <source>
        <dbReference type="RuleBase" id="RU000492"/>
    </source>
</evidence>
<dbReference type="PROSITE" id="PS51194">
    <property type="entry name" value="HELICASE_CTER"/>
    <property type="match status" value="1"/>
</dbReference>
<dbReference type="AlphaFoldDB" id="L0PBM6"/>
<protein>
    <recommendedName>
        <fullName evidence="2">RNA helicase</fullName>
        <ecNumber evidence="2">3.6.4.13</ecNumber>
    </recommendedName>
</protein>
<evidence type="ECO:0000256" key="8">
    <source>
        <dbReference type="ARBA" id="ARBA00022884"/>
    </source>
</evidence>
<comment type="catalytic activity">
    <reaction evidence="10">
        <text>ATP + H2O = ADP + phosphate + H(+)</text>
        <dbReference type="Rhea" id="RHEA:13065"/>
        <dbReference type="ChEBI" id="CHEBI:15377"/>
        <dbReference type="ChEBI" id="CHEBI:15378"/>
        <dbReference type="ChEBI" id="CHEBI:30616"/>
        <dbReference type="ChEBI" id="CHEBI:43474"/>
        <dbReference type="ChEBI" id="CHEBI:456216"/>
        <dbReference type="EC" id="3.6.4.13"/>
    </reaction>
</comment>
<dbReference type="SUPFAM" id="SSF52540">
    <property type="entry name" value="P-loop containing nucleoside triphosphate hydrolases"/>
    <property type="match status" value="1"/>
</dbReference>
<evidence type="ECO:0000256" key="3">
    <source>
        <dbReference type="ARBA" id="ARBA00022517"/>
    </source>
</evidence>
<dbReference type="InParanoid" id="L0PBM6"/>
<dbReference type="GO" id="GO:0005634">
    <property type="term" value="C:nucleus"/>
    <property type="evidence" value="ECO:0007669"/>
    <property type="project" value="UniProtKB-SubCell"/>
</dbReference>
<dbReference type="GO" id="GO:0010467">
    <property type="term" value="P:gene expression"/>
    <property type="evidence" value="ECO:0007669"/>
    <property type="project" value="UniProtKB-ARBA"/>
</dbReference>
<dbReference type="GO" id="GO:0003723">
    <property type="term" value="F:RNA binding"/>
    <property type="evidence" value="ECO:0007669"/>
    <property type="project" value="UniProtKB-KW"/>
</dbReference>
<evidence type="ECO:0000256" key="9">
    <source>
        <dbReference type="ARBA" id="ARBA00023242"/>
    </source>
</evidence>
<dbReference type="PANTHER" id="PTHR47959">
    <property type="entry name" value="ATP-DEPENDENT RNA HELICASE RHLE-RELATED"/>
    <property type="match status" value="1"/>
</dbReference>
<dbReference type="GO" id="GO:0042254">
    <property type="term" value="P:ribosome biogenesis"/>
    <property type="evidence" value="ECO:0007669"/>
    <property type="project" value="UniProtKB-KW"/>
</dbReference>
<gene>
    <name evidence="16" type="ORF">PNEJI1_001816</name>
</gene>
<dbReference type="FunCoup" id="L0PBM6">
    <property type="interactions" value="443"/>
</dbReference>
<evidence type="ECO:0000256" key="11">
    <source>
        <dbReference type="PROSITE-ProRule" id="PRU00552"/>
    </source>
</evidence>
<keyword evidence="7 12" id="KW-0067">ATP-binding</keyword>
<accession>L0PBM6</accession>
<dbReference type="CDD" id="cd18787">
    <property type="entry name" value="SF2_C_DEAD"/>
    <property type="match status" value="1"/>
</dbReference>
<dbReference type="Proteomes" id="UP000010422">
    <property type="component" value="Unassembled WGS sequence"/>
</dbReference>
<dbReference type="Pfam" id="PF00271">
    <property type="entry name" value="Helicase_C"/>
    <property type="match status" value="1"/>
</dbReference>
<evidence type="ECO:0000256" key="7">
    <source>
        <dbReference type="ARBA" id="ARBA00022840"/>
    </source>
</evidence>
<sequence>MKRKEFENALSKRSLQLNNLPWKKVKISCELENLDGFIDLEEIEGINLNIKKKTEKSEEKKEITDKSIKNKEIKQKTLKSDTEANILNKKQILSKKKKKDEKKYSNFSLKPEFIDISQKFDEISTSLPEWTKFGLSDIVLKNLSSLSFLSPTHIQKMTIPSIIEGKSVIAKAETGSGKNIGIRDPNIPTRELAHQIMNHLESISKFSSIFIIAIIGGLSVQRQERLLWEIINQNNYFLTMLSKVRFLVLDEADRLLQEGHFKELEKILNFLKRYKIQRQVLVFSATFKKSLQKKIENSNFFKTNTSTEDEIELFFKKLNFGKEMKFIDANPQENIPKKIKEGIIECKDTDKDLYLYYFLLKYPGRTIVFMNSIEHVHRIVPILNELNLKPLSLHSQLRQKQRLKVIEKFNNEISILITSDIAARGIDISEIDHVIHYHLPRSVDLYIHRSGRTARAENSGVAVLLCTPTETIKFRKMLFSLEKSIDEILFFPIDYSLLKKLKPRIYLGKKITDAMHYLNKQNNNWLKEAAEDLGIDLNELNSKKQDISKKEIQILRLQLKELLSQTLYSGFSQKYLTNGPNNIAQNTIEGKTHPTFLDTIKLNALHVFQKKQNPILHNNNKDLKT</sequence>
<evidence type="ECO:0000256" key="2">
    <source>
        <dbReference type="ARBA" id="ARBA00012552"/>
    </source>
</evidence>
<dbReference type="GO" id="GO:0005829">
    <property type="term" value="C:cytosol"/>
    <property type="evidence" value="ECO:0007669"/>
    <property type="project" value="TreeGrafter"/>
</dbReference>
<comment type="subcellular location">
    <subcellularLocation>
        <location evidence="1">Nucleus</location>
    </subcellularLocation>
</comment>
<dbReference type="VEuPathDB" id="FungiDB:PNEJI1_001816"/>
<dbReference type="STRING" id="1209962.L0PBM6"/>
<feature type="short sequence motif" description="Q motif" evidence="11">
    <location>
        <begin position="128"/>
        <end position="156"/>
    </location>
</feature>
<keyword evidence="5 12" id="KW-0378">Hydrolase</keyword>
<dbReference type="Gene3D" id="3.40.50.300">
    <property type="entry name" value="P-loop containing nucleotide triphosphate hydrolases"/>
    <property type="match status" value="3"/>
</dbReference>
<feature type="domain" description="DEAD-box RNA helicase Q" evidence="15">
    <location>
        <begin position="128"/>
        <end position="156"/>
    </location>
</feature>
<dbReference type="GO" id="GO:0003724">
    <property type="term" value="F:RNA helicase activity"/>
    <property type="evidence" value="ECO:0007669"/>
    <property type="project" value="UniProtKB-EC"/>
</dbReference>
<dbReference type="PROSITE" id="PS51192">
    <property type="entry name" value="HELICASE_ATP_BIND_1"/>
    <property type="match status" value="1"/>
</dbReference>
<dbReference type="GO" id="GO:0005524">
    <property type="term" value="F:ATP binding"/>
    <property type="evidence" value="ECO:0007669"/>
    <property type="project" value="UniProtKB-KW"/>
</dbReference>
<dbReference type="InterPro" id="IPR001650">
    <property type="entry name" value="Helicase_C-like"/>
</dbReference>
<dbReference type="InterPro" id="IPR011545">
    <property type="entry name" value="DEAD/DEAH_box_helicase_dom"/>
</dbReference>
<dbReference type="SMART" id="SM00490">
    <property type="entry name" value="HELICc"/>
    <property type="match status" value="1"/>
</dbReference>
<proteinExistence type="inferred from homology"/>
<keyword evidence="8" id="KW-0694">RNA-binding</keyword>
<dbReference type="PROSITE" id="PS51195">
    <property type="entry name" value="Q_MOTIF"/>
    <property type="match status" value="1"/>
</dbReference>
<dbReference type="SMART" id="SM00487">
    <property type="entry name" value="DEXDc"/>
    <property type="match status" value="1"/>
</dbReference>
<evidence type="ECO:0000259" key="13">
    <source>
        <dbReference type="PROSITE" id="PS51192"/>
    </source>
</evidence>
<name>L0PBM6_PNEJI</name>
<dbReference type="EC" id="3.6.4.13" evidence="2"/>
<keyword evidence="9" id="KW-0539">Nucleus</keyword>
<dbReference type="InterPro" id="IPR027417">
    <property type="entry name" value="P-loop_NTPase"/>
</dbReference>
<keyword evidence="4 12" id="KW-0547">Nucleotide-binding</keyword>
<comment type="caution">
    <text evidence="16">The sequence shown here is derived from an EMBL/GenBank/DDBJ whole genome shotgun (WGS) entry which is preliminary data.</text>
</comment>
<evidence type="ECO:0000313" key="16">
    <source>
        <dbReference type="EMBL" id="CCJ29627.1"/>
    </source>
</evidence>
<keyword evidence="3" id="KW-0690">Ribosome biogenesis</keyword>
<evidence type="ECO:0000259" key="15">
    <source>
        <dbReference type="PROSITE" id="PS51195"/>
    </source>
</evidence>